<keyword evidence="3" id="KW-0732">Signal</keyword>
<dbReference type="Pfam" id="PF13041">
    <property type="entry name" value="PPR_2"/>
    <property type="match status" value="1"/>
</dbReference>
<evidence type="ECO:0000256" key="3">
    <source>
        <dbReference type="SAM" id="SignalP"/>
    </source>
</evidence>
<keyword evidence="5" id="KW-1185">Reference proteome</keyword>
<dbReference type="Proteomes" id="UP001642464">
    <property type="component" value="Unassembled WGS sequence"/>
</dbReference>
<protein>
    <submittedName>
        <fullName evidence="4">Chloroplastic (Protein PLASTID TRANSCRIPTIONALLY ACTIVE 2)</fullName>
    </submittedName>
</protein>
<feature type="signal peptide" evidence="3">
    <location>
        <begin position="1"/>
        <end position="19"/>
    </location>
</feature>
<accession>A0ABP0K9Q4</accession>
<dbReference type="InterPro" id="IPR002885">
    <property type="entry name" value="PPR_rpt"/>
</dbReference>
<dbReference type="InterPro" id="IPR011990">
    <property type="entry name" value="TPR-like_helical_dom_sf"/>
</dbReference>
<dbReference type="Gene3D" id="1.25.40.10">
    <property type="entry name" value="Tetratricopeptide repeat domain"/>
    <property type="match status" value="1"/>
</dbReference>
<gene>
    <name evidence="4" type="ORF">SCF082_LOCUS16201</name>
</gene>
<keyword evidence="1" id="KW-0677">Repeat</keyword>
<sequence length="239" mass="27024">MRPAVKSALLSLPWSHALGLMTLSDEMSFNACMRAATCWWWAFAALLDMRQRGLQPDVISWDAGVAASARAVTQARWQTVLQLLRFPLDGAYMTTLSTLLTSLLLQERRTEAVWHNQLWHFFETNMKQLQPRLPLRMAMNLRALCDEKSVDGDSDSGASEIGDGRRFEDLLQKVRQSDLETDLISYGILINACEKGNDWQQAMGLLERMSKHGIFPDELSYNCAIRALRSCSGWPCASH</sequence>
<proteinExistence type="predicted"/>
<comment type="caution">
    <text evidence="4">The sequence shown here is derived from an EMBL/GenBank/DDBJ whole genome shotgun (WGS) entry which is preliminary data.</text>
</comment>
<feature type="chain" id="PRO_5046098660" evidence="3">
    <location>
        <begin position="20"/>
        <end position="239"/>
    </location>
</feature>
<evidence type="ECO:0000256" key="1">
    <source>
        <dbReference type="ARBA" id="ARBA00022737"/>
    </source>
</evidence>
<dbReference type="NCBIfam" id="TIGR00756">
    <property type="entry name" value="PPR"/>
    <property type="match status" value="1"/>
</dbReference>
<dbReference type="PROSITE" id="PS51375">
    <property type="entry name" value="PPR"/>
    <property type="match status" value="1"/>
</dbReference>
<dbReference type="PANTHER" id="PTHR47447:SF17">
    <property type="entry name" value="OS12G0638900 PROTEIN"/>
    <property type="match status" value="1"/>
</dbReference>
<dbReference type="PANTHER" id="PTHR47447">
    <property type="entry name" value="OS03G0856100 PROTEIN"/>
    <property type="match status" value="1"/>
</dbReference>
<feature type="repeat" description="PPR" evidence="2">
    <location>
        <begin position="182"/>
        <end position="216"/>
    </location>
</feature>
<organism evidence="4 5">
    <name type="scientific">Durusdinium trenchii</name>
    <dbReference type="NCBI Taxonomy" id="1381693"/>
    <lineage>
        <taxon>Eukaryota</taxon>
        <taxon>Sar</taxon>
        <taxon>Alveolata</taxon>
        <taxon>Dinophyceae</taxon>
        <taxon>Suessiales</taxon>
        <taxon>Symbiodiniaceae</taxon>
        <taxon>Durusdinium</taxon>
    </lineage>
</organism>
<dbReference type="EMBL" id="CAXAMM010010458">
    <property type="protein sequence ID" value="CAK9023423.1"/>
    <property type="molecule type" value="Genomic_DNA"/>
</dbReference>
<evidence type="ECO:0000256" key="2">
    <source>
        <dbReference type="PROSITE-ProRule" id="PRU00708"/>
    </source>
</evidence>
<evidence type="ECO:0000313" key="4">
    <source>
        <dbReference type="EMBL" id="CAK9023423.1"/>
    </source>
</evidence>
<reference evidence="4 5" key="1">
    <citation type="submission" date="2024-02" db="EMBL/GenBank/DDBJ databases">
        <authorList>
            <person name="Chen Y."/>
            <person name="Shah S."/>
            <person name="Dougan E. K."/>
            <person name="Thang M."/>
            <person name="Chan C."/>
        </authorList>
    </citation>
    <scope>NUCLEOTIDE SEQUENCE [LARGE SCALE GENOMIC DNA]</scope>
</reference>
<evidence type="ECO:0000313" key="5">
    <source>
        <dbReference type="Proteomes" id="UP001642464"/>
    </source>
</evidence>
<name>A0ABP0K9Q4_9DINO</name>